<gene>
    <name evidence="2" type="ORF">GCM10010389_26050</name>
</gene>
<evidence type="ECO:0000313" key="2">
    <source>
        <dbReference type="EMBL" id="GGZ86548.1"/>
    </source>
</evidence>
<dbReference type="AlphaFoldDB" id="A0A918R8F9"/>
<evidence type="ECO:0000256" key="1">
    <source>
        <dbReference type="SAM" id="MobiDB-lite"/>
    </source>
</evidence>
<protein>
    <recommendedName>
        <fullName evidence="4">DUF4291 domain-containing protein</fullName>
    </recommendedName>
</protein>
<comment type="caution">
    <text evidence="2">The sequence shown here is derived from an EMBL/GenBank/DDBJ whole genome shotgun (WGS) entry which is preliminary data.</text>
</comment>
<feature type="compositionally biased region" description="Basic and acidic residues" evidence="1">
    <location>
        <begin position="40"/>
        <end position="66"/>
    </location>
</feature>
<evidence type="ECO:0008006" key="4">
    <source>
        <dbReference type="Google" id="ProtNLM"/>
    </source>
</evidence>
<dbReference type="InterPro" id="IPR025633">
    <property type="entry name" value="DUF4291"/>
</dbReference>
<keyword evidence="3" id="KW-1185">Reference proteome</keyword>
<evidence type="ECO:0000313" key="3">
    <source>
        <dbReference type="Proteomes" id="UP000623010"/>
    </source>
</evidence>
<dbReference type="PANTHER" id="PTHR38567:SF1">
    <property type="entry name" value="DUF4291 DOMAIN-CONTAINING PROTEIN"/>
    <property type="match status" value="1"/>
</dbReference>
<accession>A0A918R8F9</accession>
<organism evidence="2 3">
    <name type="scientific">Streptomyces echinoruber</name>
    <dbReference type="NCBI Taxonomy" id="68898"/>
    <lineage>
        <taxon>Bacteria</taxon>
        <taxon>Bacillati</taxon>
        <taxon>Actinomycetota</taxon>
        <taxon>Actinomycetes</taxon>
        <taxon>Kitasatosporales</taxon>
        <taxon>Streptomycetaceae</taxon>
        <taxon>Streptomyces</taxon>
    </lineage>
</organism>
<proteinExistence type="predicted"/>
<reference evidence="2" key="2">
    <citation type="submission" date="2020-09" db="EMBL/GenBank/DDBJ databases">
        <authorList>
            <person name="Sun Q."/>
            <person name="Ohkuma M."/>
        </authorList>
    </citation>
    <scope>NUCLEOTIDE SEQUENCE</scope>
    <source>
        <strain evidence="2">JCM 5016</strain>
    </source>
</reference>
<dbReference type="PANTHER" id="PTHR38567">
    <property type="entry name" value="DUF4291 DOMAIN-CONTAINING PROTEIN"/>
    <property type="match status" value="1"/>
</dbReference>
<sequence length="257" mass="29743">MGREIFAGPPWRPRSTLGGMSEQCVEEQSANEQLADEQLAYERNKRNKESERNEQSERPDVREPTYRVRARHTPDTLTVYQAYRPAIGGPAARTGRFPASWKRDRMTWIKPSFLWMMYRCGWALKEDQQTVLAVEISREGFLWALRHACLSHHVPALHGDAAAWKRQLRQAPARVQWDPERNLHLDPLPHRSLQLGLGGEAVERYADEWIRGIEDVTPLAREIHARVRAGELERAARLLPRERPYPLDDAVLAHLRP</sequence>
<feature type="region of interest" description="Disordered" evidence="1">
    <location>
        <begin position="1"/>
        <end position="68"/>
    </location>
</feature>
<dbReference type="EMBL" id="BMWH01000008">
    <property type="protein sequence ID" value="GGZ86548.1"/>
    <property type="molecule type" value="Genomic_DNA"/>
</dbReference>
<dbReference type="Proteomes" id="UP000623010">
    <property type="component" value="Unassembled WGS sequence"/>
</dbReference>
<dbReference type="Pfam" id="PF14124">
    <property type="entry name" value="DUF4291"/>
    <property type="match status" value="1"/>
</dbReference>
<reference evidence="2" key="1">
    <citation type="journal article" date="2014" name="Int. J. Syst. Evol. Microbiol.">
        <title>Complete genome sequence of Corynebacterium casei LMG S-19264T (=DSM 44701T), isolated from a smear-ripened cheese.</title>
        <authorList>
            <consortium name="US DOE Joint Genome Institute (JGI-PGF)"/>
            <person name="Walter F."/>
            <person name="Albersmeier A."/>
            <person name="Kalinowski J."/>
            <person name="Ruckert C."/>
        </authorList>
    </citation>
    <scope>NUCLEOTIDE SEQUENCE</scope>
    <source>
        <strain evidence="2">JCM 5016</strain>
    </source>
</reference>
<name>A0A918R8F9_9ACTN</name>